<evidence type="ECO:0000256" key="1">
    <source>
        <dbReference type="SAM" id="Phobius"/>
    </source>
</evidence>
<accession>A0A1M6NDV5</accession>
<name>A0A1M6NDV5_PARC5</name>
<protein>
    <submittedName>
        <fullName evidence="2">Uncharacterized protein</fullName>
    </submittedName>
</protein>
<dbReference type="EMBL" id="FRAG01000016">
    <property type="protein sequence ID" value="SHJ93901.1"/>
    <property type="molecule type" value="Genomic_DNA"/>
</dbReference>
<dbReference type="STRING" id="1121301.SAMN02745912_01700"/>
<organism evidence="2 3">
    <name type="scientific">Paramaledivibacter caminithermalis (strain DSM 15212 / CIP 107654 / DViRD3)</name>
    <name type="common">Clostridium caminithermale</name>
    <dbReference type="NCBI Taxonomy" id="1121301"/>
    <lineage>
        <taxon>Bacteria</taxon>
        <taxon>Bacillati</taxon>
        <taxon>Bacillota</taxon>
        <taxon>Clostridia</taxon>
        <taxon>Peptostreptococcales</taxon>
        <taxon>Caminicellaceae</taxon>
        <taxon>Paramaledivibacter</taxon>
    </lineage>
</organism>
<keyword evidence="1" id="KW-0812">Transmembrane</keyword>
<feature type="transmembrane region" description="Helical" evidence="1">
    <location>
        <begin position="7"/>
        <end position="30"/>
    </location>
</feature>
<keyword evidence="1" id="KW-0472">Membrane</keyword>
<reference evidence="2 3" key="1">
    <citation type="submission" date="2016-11" db="EMBL/GenBank/DDBJ databases">
        <authorList>
            <person name="Jaros S."/>
            <person name="Januszkiewicz K."/>
            <person name="Wedrychowicz H."/>
        </authorList>
    </citation>
    <scope>NUCLEOTIDE SEQUENCE [LARGE SCALE GENOMIC DNA]</scope>
    <source>
        <strain evidence="2 3">DSM 15212</strain>
    </source>
</reference>
<gene>
    <name evidence="2" type="ORF">SAMN02745912_01700</name>
</gene>
<evidence type="ECO:0000313" key="3">
    <source>
        <dbReference type="Proteomes" id="UP000184465"/>
    </source>
</evidence>
<keyword evidence="3" id="KW-1185">Reference proteome</keyword>
<sequence>MKKKKGLLLNSIASIALFFASMGAGTLYIINLSFLLLTIRGKDENYGLGKGINKIRSVLIIC</sequence>
<dbReference type="Proteomes" id="UP000184465">
    <property type="component" value="Unassembled WGS sequence"/>
</dbReference>
<evidence type="ECO:0000313" key="2">
    <source>
        <dbReference type="EMBL" id="SHJ93901.1"/>
    </source>
</evidence>
<dbReference type="RefSeq" id="WP_073148889.1">
    <property type="nucleotide sequence ID" value="NZ_FRAG01000016.1"/>
</dbReference>
<keyword evidence="1" id="KW-1133">Transmembrane helix</keyword>
<proteinExistence type="predicted"/>
<dbReference type="AlphaFoldDB" id="A0A1M6NDV5"/>